<dbReference type="InterPro" id="IPR006175">
    <property type="entry name" value="YjgF/YER057c/UK114"/>
</dbReference>
<dbReference type="SUPFAM" id="SSF55298">
    <property type="entry name" value="YjgF-like"/>
    <property type="match status" value="1"/>
</dbReference>
<sequence>MPHRYVASGPTLPAAPSPISQAVVAGTHCYVSGQLAVDADGVFRPGTAREEAERAFCNVFAAVEAAGFGRHEIVYVDVAFVDLGDVPAVNALWAELFAEDRRPARTIYQAAALPYGGRVKVQAIAVREA</sequence>
<dbReference type="RefSeq" id="WP_284349124.1">
    <property type="nucleotide sequence ID" value="NZ_BRXS01000002.1"/>
</dbReference>
<dbReference type="InterPro" id="IPR035959">
    <property type="entry name" value="RutC-like_sf"/>
</dbReference>
<dbReference type="PANTHER" id="PTHR11803">
    <property type="entry name" value="2-IMINOBUTANOATE/2-IMINOPROPANOATE DEAMINASE RIDA"/>
    <property type="match status" value="1"/>
</dbReference>
<dbReference type="Pfam" id="PF01042">
    <property type="entry name" value="Ribonuc_L-PSP"/>
    <property type="match status" value="1"/>
</dbReference>
<organism evidence="1 2">
    <name type="scientific">Roseisolibacter agri</name>
    <dbReference type="NCBI Taxonomy" id="2014610"/>
    <lineage>
        <taxon>Bacteria</taxon>
        <taxon>Pseudomonadati</taxon>
        <taxon>Gemmatimonadota</taxon>
        <taxon>Gemmatimonadia</taxon>
        <taxon>Gemmatimonadales</taxon>
        <taxon>Gemmatimonadaceae</taxon>
        <taxon>Roseisolibacter</taxon>
    </lineage>
</organism>
<dbReference type="Proteomes" id="UP001161325">
    <property type="component" value="Unassembled WGS sequence"/>
</dbReference>
<evidence type="ECO:0000313" key="2">
    <source>
        <dbReference type="Proteomes" id="UP001161325"/>
    </source>
</evidence>
<gene>
    <name evidence="1" type="ORF">rosag_11900</name>
</gene>
<proteinExistence type="predicted"/>
<name>A0AA37Q6L6_9BACT</name>
<dbReference type="PANTHER" id="PTHR11803:SF39">
    <property type="entry name" value="2-IMINOBUTANOATE_2-IMINOPROPANOATE DEAMINASE"/>
    <property type="match status" value="1"/>
</dbReference>
<reference evidence="1" key="1">
    <citation type="submission" date="2022-08" db="EMBL/GenBank/DDBJ databases">
        <title>Draft genome sequencing of Roseisolibacter agri AW1220.</title>
        <authorList>
            <person name="Tobiishi Y."/>
            <person name="Tonouchi A."/>
        </authorList>
    </citation>
    <scope>NUCLEOTIDE SEQUENCE</scope>
    <source>
        <strain evidence="1">AW1220</strain>
    </source>
</reference>
<dbReference type="EMBL" id="BRXS01000002">
    <property type="protein sequence ID" value="GLC24677.1"/>
    <property type="molecule type" value="Genomic_DNA"/>
</dbReference>
<dbReference type="CDD" id="cd00448">
    <property type="entry name" value="YjgF_YER057c_UK114_family"/>
    <property type="match status" value="1"/>
</dbReference>
<dbReference type="AlphaFoldDB" id="A0AA37Q6L6"/>
<dbReference type="GO" id="GO:0005829">
    <property type="term" value="C:cytosol"/>
    <property type="evidence" value="ECO:0007669"/>
    <property type="project" value="TreeGrafter"/>
</dbReference>
<evidence type="ECO:0000313" key="1">
    <source>
        <dbReference type="EMBL" id="GLC24677.1"/>
    </source>
</evidence>
<protein>
    <submittedName>
        <fullName evidence="1">Reactive intermediate/imine deaminase</fullName>
    </submittedName>
</protein>
<dbReference type="GO" id="GO:0019239">
    <property type="term" value="F:deaminase activity"/>
    <property type="evidence" value="ECO:0007669"/>
    <property type="project" value="TreeGrafter"/>
</dbReference>
<keyword evidence="2" id="KW-1185">Reference proteome</keyword>
<dbReference type="Gene3D" id="3.30.1330.40">
    <property type="entry name" value="RutC-like"/>
    <property type="match status" value="1"/>
</dbReference>
<accession>A0AA37Q6L6</accession>
<comment type="caution">
    <text evidence="1">The sequence shown here is derived from an EMBL/GenBank/DDBJ whole genome shotgun (WGS) entry which is preliminary data.</text>
</comment>